<reference evidence="1 2" key="1">
    <citation type="journal article" date="2015" name="Stand. Genomic Sci.">
        <title>Genomic Encyclopedia of Bacterial and Archaeal Type Strains, Phase III: the genomes of soil and plant-associated and newly described type strains.</title>
        <authorList>
            <person name="Whitman W.B."/>
            <person name="Woyke T."/>
            <person name="Klenk H.P."/>
            <person name="Zhou Y."/>
            <person name="Lilburn T.G."/>
            <person name="Beck B.J."/>
            <person name="De Vos P."/>
            <person name="Vandamme P."/>
            <person name="Eisen J.A."/>
            <person name="Garrity G."/>
            <person name="Hugenholtz P."/>
            <person name="Kyrpides N.C."/>
        </authorList>
    </citation>
    <scope>NUCLEOTIDE SEQUENCE [LARGE SCALE GENOMIC DNA]</scope>
    <source>
        <strain evidence="1 2">CGMCC 1.5364</strain>
    </source>
</reference>
<keyword evidence="2" id="KW-1185">Reference proteome</keyword>
<dbReference type="Proteomes" id="UP000316225">
    <property type="component" value="Unassembled WGS sequence"/>
</dbReference>
<organism evidence="1 2">
    <name type="scientific">Paracoccus sulfuroxidans</name>
    <dbReference type="NCBI Taxonomy" id="384678"/>
    <lineage>
        <taxon>Bacteria</taxon>
        <taxon>Pseudomonadati</taxon>
        <taxon>Pseudomonadota</taxon>
        <taxon>Alphaproteobacteria</taxon>
        <taxon>Rhodobacterales</taxon>
        <taxon>Paracoccaceae</taxon>
        <taxon>Paracoccus</taxon>
    </lineage>
</organism>
<comment type="caution">
    <text evidence="1">The sequence shown here is derived from an EMBL/GenBank/DDBJ whole genome shotgun (WGS) entry which is preliminary data.</text>
</comment>
<dbReference type="AlphaFoldDB" id="A0A562NUX5"/>
<name>A0A562NUX5_9RHOB</name>
<evidence type="ECO:0000313" key="2">
    <source>
        <dbReference type="Proteomes" id="UP000316225"/>
    </source>
</evidence>
<sequence>MFAYLDQHRIILRQTAEPGGRAPNHFSTQTSAATSKPQECHRCQCEKLYPEIMSRILRVRNLCSDRGGSCSVENFSAFRRRNNAISADYARIYLKTTGEAKRLKFAGGAALGSTHIGYGMDLAAKMLRSWGTSAGKGQTPDLVLDDGTGIVNDGLAGDLIDWKEAGSRLFASVSYADTLIGLRRLVYGNLAIYMDLGAVLHFCQMHEERFHFFRDGKVEEFIECFDHFVNYVKDKHRDDHEVYGPQGTFGSPKGGFLRDGLRGVARNNLEASLSIIDHEQRHILEDLMYVVKPAITGGAIHSQLGGARGDTQFRNFMNALDSVPYKDRYGSNPDFTGIRAVLAATPLPYRIVTGISGPGSYNTIVMGKQPFMLPFMGGNFANPNVRTPWFKEVVRHFVRAENEQFSWPSSSPPYVQQYFYKDSNTPAKAAEINAASPPKLRPILYAEIAAVAGRG</sequence>
<gene>
    <name evidence="1" type="ORF">IQ24_01387</name>
</gene>
<evidence type="ECO:0000313" key="1">
    <source>
        <dbReference type="EMBL" id="TWI36024.1"/>
    </source>
</evidence>
<dbReference type="OrthoDB" id="7757522at2"/>
<protein>
    <submittedName>
        <fullName evidence="1">Uncharacterized protein</fullName>
    </submittedName>
</protein>
<proteinExistence type="predicted"/>
<accession>A0A562NUX5</accession>
<dbReference type="RefSeq" id="WP_145397072.1">
    <property type="nucleotide sequence ID" value="NZ_VLKU01000003.1"/>
</dbReference>
<dbReference type="EMBL" id="VLKU01000003">
    <property type="protein sequence ID" value="TWI36024.1"/>
    <property type="molecule type" value="Genomic_DNA"/>
</dbReference>